<feature type="region of interest" description="Disordered" evidence="1">
    <location>
        <begin position="28"/>
        <end position="57"/>
    </location>
</feature>
<dbReference type="PROSITE" id="PS51257">
    <property type="entry name" value="PROKAR_LIPOPROTEIN"/>
    <property type="match status" value="1"/>
</dbReference>
<feature type="signal peptide" evidence="2">
    <location>
        <begin position="1"/>
        <end position="15"/>
    </location>
</feature>
<dbReference type="RefSeq" id="WP_097803084.1">
    <property type="nucleotide sequence ID" value="NZ_FXYH01000002.1"/>
</dbReference>
<evidence type="ECO:0000256" key="2">
    <source>
        <dbReference type="SAM" id="SignalP"/>
    </source>
</evidence>
<evidence type="ECO:0000313" key="4">
    <source>
        <dbReference type="Proteomes" id="UP000220836"/>
    </source>
</evidence>
<feature type="compositionally biased region" description="Acidic residues" evidence="1">
    <location>
        <begin position="36"/>
        <end position="54"/>
    </location>
</feature>
<dbReference type="OrthoDB" id="7739218at2"/>
<protein>
    <recommendedName>
        <fullName evidence="5">Transferrin-binding protein B C-lobe/N-lobe beta barrel domain-containing protein</fullName>
    </recommendedName>
</protein>
<dbReference type="AlphaFoldDB" id="A0A238K0V5"/>
<keyword evidence="2" id="KW-0732">Signal</keyword>
<organism evidence="3 4">
    <name type="scientific">Pelagimonas varians</name>
    <dbReference type="NCBI Taxonomy" id="696760"/>
    <lineage>
        <taxon>Bacteria</taxon>
        <taxon>Pseudomonadati</taxon>
        <taxon>Pseudomonadota</taxon>
        <taxon>Alphaproteobacteria</taxon>
        <taxon>Rhodobacterales</taxon>
        <taxon>Roseobacteraceae</taxon>
        <taxon>Pelagimonas</taxon>
    </lineage>
</organism>
<evidence type="ECO:0000256" key="1">
    <source>
        <dbReference type="SAM" id="MobiDB-lite"/>
    </source>
</evidence>
<dbReference type="EMBL" id="FXYH01000002">
    <property type="protein sequence ID" value="SMX35596.1"/>
    <property type="molecule type" value="Genomic_DNA"/>
</dbReference>
<accession>A0A238K0V5</accession>
<reference evidence="3 4" key="1">
    <citation type="submission" date="2017-05" db="EMBL/GenBank/DDBJ databases">
        <authorList>
            <person name="Song R."/>
            <person name="Chenine A.L."/>
            <person name="Ruprecht R.M."/>
        </authorList>
    </citation>
    <scope>NUCLEOTIDE SEQUENCE [LARGE SCALE GENOMIC DNA]</scope>
    <source>
        <strain evidence="3 4">CECT 8663</strain>
    </source>
</reference>
<keyword evidence="4" id="KW-1185">Reference proteome</keyword>
<sequence>MYRNLVALAFACALASCTGGNPLTDDEGVAVGNPLLDEDEVPDETETGNGDGDDASNVFGSDLNADLTVNEMSFDPATGELVLNNMPFDGDDNIYTRDDTISDAIGSEFDVYRNASGPASYYAVFRLSDTGYSQVGTAGTESYVSFGYGGAAAQRLSGSGALPNDQQTYVFTGEYAAVRTVIDSEDGSTMQYVAGTATLRVDTEDFDETGVIGGYIADRSFFDANGVQITDLDGVGDFITLKDSDINFDNWTISSADATVYTDNGTTAGATGSWDGLFAGPNGEEIAGVVVVEGTGPIGIDPDTGNYVEVDVRETGGFIATR</sequence>
<evidence type="ECO:0000313" key="3">
    <source>
        <dbReference type="EMBL" id="SMX35596.1"/>
    </source>
</evidence>
<evidence type="ECO:0008006" key="5">
    <source>
        <dbReference type="Google" id="ProtNLM"/>
    </source>
</evidence>
<dbReference type="Gene3D" id="2.40.160.90">
    <property type="match status" value="1"/>
</dbReference>
<gene>
    <name evidence="3" type="ORF">PEV8663_00528</name>
</gene>
<feature type="chain" id="PRO_5012014465" description="Transferrin-binding protein B C-lobe/N-lobe beta barrel domain-containing protein" evidence="2">
    <location>
        <begin position="16"/>
        <end position="322"/>
    </location>
</feature>
<name>A0A238K0V5_9RHOB</name>
<proteinExistence type="predicted"/>
<dbReference type="Proteomes" id="UP000220836">
    <property type="component" value="Unassembled WGS sequence"/>
</dbReference>